<reference evidence="1" key="1">
    <citation type="submission" date="2022-08" db="EMBL/GenBank/DDBJ databases">
        <title>Genome Sequence of Pycnoporus sanguineus.</title>
        <authorList>
            <person name="Buettner E."/>
        </authorList>
    </citation>
    <scope>NUCLEOTIDE SEQUENCE</scope>
    <source>
        <strain evidence="1">CG-C14</strain>
    </source>
</reference>
<dbReference type="EMBL" id="JANSHE010001424">
    <property type="protein sequence ID" value="KAJ3002751.1"/>
    <property type="molecule type" value="Genomic_DNA"/>
</dbReference>
<dbReference type="Proteomes" id="UP001144978">
    <property type="component" value="Unassembled WGS sequence"/>
</dbReference>
<comment type="caution">
    <text evidence="1">The sequence shown here is derived from an EMBL/GenBank/DDBJ whole genome shotgun (WGS) entry which is preliminary data.</text>
</comment>
<keyword evidence="2" id="KW-1185">Reference proteome</keyword>
<accession>A0ACC1PUG7</accession>
<sequence length="317" mass="36018">MRNGCRCSTCQSTDHLMQMVEEFDNSLIFTKPIIHNYTNFGHLCIYSHISLPAAPYTFDEDSLATTYLPDQAVDSSKIADWVGTSPPPYLHLLTSQLYRPTLNRAASMERPYDEEAADDRGDADNTLVNISKKRKAHRMSGAAQPSCEKSKAQHPVDEQVAKPTVEQNNFDPSTNDLFELLMDVAPRILKLWTQERIHETLLRSLEHADRLMQMAERFNNLSFFTNAEVHDYANFGHSCIYRPDYLTPISGAFETYMIFPSQASAQLHALIGLGPLNENMDCSNPMMVEDSEPEHERIRAVVKGKGRMRGWSACYKF</sequence>
<proteinExistence type="predicted"/>
<evidence type="ECO:0000313" key="2">
    <source>
        <dbReference type="Proteomes" id="UP001144978"/>
    </source>
</evidence>
<protein>
    <submittedName>
        <fullName evidence="1">Uncharacterized protein</fullName>
    </submittedName>
</protein>
<name>A0ACC1PUG7_9APHY</name>
<evidence type="ECO:0000313" key="1">
    <source>
        <dbReference type="EMBL" id="KAJ3002751.1"/>
    </source>
</evidence>
<organism evidence="1 2">
    <name type="scientific">Trametes sanguinea</name>
    <dbReference type="NCBI Taxonomy" id="158606"/>
    <lineage>
        <taxon>Eukaryota</taxon>
        <taxon>Fungi</taxon>
        <taxon>Dikarya</taxon>
        <taxon>Basidiomycota</taxon>
        <taxon>Agaricomycotina</taxon>
        <taxon>Agaricomycetes</taxon>
        <taxon>Polyporales</taxon>
        <taxon>Polyporaceae</taxon>
        <taxon>Trametes</taxon>
    </lineage>
</organism>
<gene>
    <name evidence="1" type="ORF">NUW54_g5676</name>
</gene>